<accession>A0A841KZX0</accession>
<comment type="caution">
    <text evidence="1">The sequence shown here is derived from an EMBL/GenBank/DDBJ whole genome shotgun (WGS) entry which is preliminary data.</text>
</comment>
<sequence>MIDTNHHLSTYIRGIEFINQEIQFLRDRIHVVYDKDMIKDIYDSISILREFKKDFFKELSKR</sequence>
<name>A0A841KZX0_9FIRM</name>
<protein>
    <submittedName>
        <fullName evidence="1">Uncharacterized protein</fullName>
    </submittedName>
</protein>
<reference evidence="1 2" key="1">
    <citation type="submission" date="2020-08" db="EMBL/GenBank/DDBJ databases">
        <title>Genomic Encyclopedia of Type Strains, Phase IV (KMG-IV): sequencing the most valuable type-strain genomes for metagenomic binning, comparative biology and taxonomic classification.</title>
        <authorList>
            <person name="Goeker M."/>
        </authorList>
    </citation>
    <scope>NUCLEOTIDE SEQUENCE [LARGE SCALE GENOMIC DNA]</scope>
    <source>
        <strain evidence="1 2">DSM 103526</strain>
    </source>
</reference>
<dbReference type="AlphaFoldDB" id="A0A841KZX0"/>
<proteinExistence type="predicted"/>
<dbReference type="Proteomes" id="UP000579281">
    <property type="component" value="Unassembled WGS sequence"/>
</dbReference>
<evidence type="ECO:0000313" key="2">
    <source>
        <dbReference type="Proteomes" id="UP000579281"/>
    </source>
</evidence>
<keyword evidence="2" id="KW-1185">Reference proteome</keyword>
<organism evidence="1 2">
    <name type="scientific">Anaerosolibacter carboniphilus</name>
    <dbReference type="NCBI Taxonomy" id="1417629"/>
    <lineage>
        <taxon>Bacteria</taxon>
        <taxon>Bacillati</taxon>
        <taxon>Bacillota</taxon>
        <taxon>Clostridia</taxon>
        <taxon>Peptostreptococcales</taxon>
        <taxon>Thermotaleaceae</taxon>
        <taxon>Anaerosolibacter</taxon>
    </lineage>
</organism>
<dbReference type="RefSeq" id="WP_184310200.1">
    <property type="nucleotide sequence ID" value="NZ_JACHEN010000009.1"/>
</dbReference>
<gene>
    <name evidence="1" type="ORF">HNQ80_001778</name>
</gene>
<dbReference type="EMBL" id="JACHEN010000009">
    <property type="protein sequence ID" value="MBB6215689.1"/>
    <property type="molecule type" value="Genomic_DNA"/>
</dbReference>
<evidence type="ECO:0000313" key="1">
    <source>
        <dbReference type="EMBL" id="MBB6215689.1"/>
    </source>
</evidence>